<dbReference type="Pfam" id="PF00078">
    <property type="entry name" value="RVT_1"/>
    <property type="match status" value="1"/>
</dbReference>
<evidence type="ECO:0000313" key="2">
    <source>
        <dbReference type="EMBL" id="TWU54853.1"/>
    </source>
</evidence>
<proteinExistence type="predicted"/>
<dbReference type="GO" id="GO:0003964">
    <property type="term" value="F:RNA-directed DNA polymerase activity"/>
    <property type="evidence" value="ECO:0007669"/>
    <property type="project" value="UniProtKB-KW"/>
</dbReference>
<dbReference type="NCBIfam" id="NF041746">
    <property type="entry name" value="Drt2"/>
    <property type="match status" value="1"/>
</dbReference>
<name>A0A5C6EYX1_9BACT</name>
<gene>
    <name evidence="2" type="ORF">Poly51_35720</name>
</gene>
<protein>
    <submittedName>
        <fullName evidence="2">Reverse transcriptase (RNA-dependent DNA polymerase)</fullName>
    </submittedName>
</protein>
<dbReference type="Proteomes" id="UP000318288">
    <property type="component" value="Unassembled WGS sequence"/>
</dbReference>
<reference evidence="2 3" key="1">
    <citation type="submission" date="2019-02" db="EMBL/GenBank/DDBJ databases">
        <title>Deep-cultivation of Planctomycetes and their phenomic and genomic characterization uncovers novel biology.</title>
        <authorList>
            <person name="Wiegand S."/>
            <person name="Jogler M."/>
            <person name="Boedeker C."/>
            <person name="Pinto D."/>
            <person name="Vollmers J."/>
            <person name="Rivas-Marin E."/>
            <person name="Kohn T."/>
            <person name="Peeters S.H."/>
            <person name="Heuer A."/>
            <person name="Rast P."/>
            <person name="Oberbeckmann S."/>
            <person name="Bunk B."/>
            <person name="Jeske O."/>
            <person name="Meyerdierks A."/>
            <person name="Storesund J.E."/>
            <person name="Kallscheuer N."/>
            <person name="Luecker S."/>
            <person name="Lage O.M."/>
            <person name="Pohl T."/>
            <person name="Merkel B.J."/>
            <person name="Hornburger P."/>
            <person name="Mueller R.-W."/>
            <person name="Bruemmer F."/>
            <person name="Labrenz M."/>
            <person name="Spormann A.M."/>
            <person name="Op Den Camp H."/>
            <person name="Overmann J."/>
            <person name="Amann R."/>
            <person name="Jetten M.S.M."/>
            <person name="Mascher T."/>
            <person name="Medema M.H."/>
            <person name="Devos D.P."/>
            <person name="Kaster A.-K."/>
            <person name="Ovreas L."/>
            <person name="Rohde M."/>
            <person name="Galperin M.Y."/>
            <person name="Jogler C."/>
        </authorList>
    </citation>
    <scope>NUCLEOTIDE SEQUENCE [LARGE SCALE GENOMIC DNA]</scope>
    <source>
        <strain evidence="2 3">Poly51</strain>
    </source>
</reference>
<sequence length="418" mass="48615">MWHGLDNQTQEFKPKDVAIHPFLPFIGRTKIERRYKRDLGKVKPKERPLRYAAHKDARIYSRYAQIVSQLYEHQLAELGIAQCVLAYRKTAAKASNITAAKEAFDFIETFGECDVVTVDVTSFFENLDHERLKELWCRVLGCERIPSDHFAIFKQLTRYRFVDLDRFLDEAEIKKASLSRKSQPGQTRKRLSDMDRLRELFKREGVVQKHDETAGIPQGSPASAVLSNLYMLDFDAALASYADEIGGLYRRYSDDILIVAPVGMASDVIARVRDELEAVDLKSNKDKESFHEFRVDDELALRADIPVEYLGFEFDGARTVLKQKTITRYQQRATRLVKNLRRAAQCRGKKRVNRKKIFDRCTHIGRRNFVSYARRSAKTFYPDSPKRNPIMRQLRNHVKFVEKRIERAEVWLGENVST</sequence>
<dbReference type="AlphaFoldDB" id="A0A5C6EYX1"/>
<accession>A0A5C6EYX1</accession>
<keyword evidence="2" id="KW-0808">Transferase</keyword>
<dbReference type="SUPFAM" id="SSF56672">
    <property type="entry name" value="DNA/RNA polymerases"/>
    <property type="match status" value="1"/>
</dbReference>
<dbReference type="InterPro" id="IPR000477">
    <property type="entry name" value="RT_dom"/>
</dbReference>
<comment type="caution">
    <text evidence="2">The sequence shown here is derived from an EMBL/GenBank/DDBJ whole genome shotgun (WGS) entry which is preliminary data.</text>
</comment>
<dbReference type="InterPro" id="IPR043502">
    <property type="entry name" value="DNA/RNA_pol_sf"/>
</dbReference>
<dbReference type="OrthoDB" id="9793236at2"/>
<keyword evidence="2" id="KW-0548">Nucleotidyltransferase</keyword>
<evidence type="ECO:0000259" key="1">
    <source>
        <dbReference type="PROSITE" id="PS50878"/>
    </source>
</evidence>
<keyword evidence="2" id="KW-0695">RNA-directed DNA polymerase</keyword>
<feature type="domain" description="Reverse transcriptase" evidence="1">
    <location>
        <begin position="1"/>
        <end position="314"/>
    </location>
</feature>
<organism evidence="2 3">
    <name type="scientific">Rubripirellula tenax</name>
    <dbReference type="NCBI Taxonomy" id="2528015"/>
    <lineage>
        <taxon>Bacteria</taxon>
        <taxon>Pseudomonadati</taxon>
        <taxon>Planctomycetota</taxon>
        <taxon>Planctomycetia</taxon>
        <taxon>Pirellulales</taxon>
        <taxon>Pirellulaceae</taxon>
        <taxon>Rubripirellula</taxon>
    </lineage>
</organism>
<dbReference type="EMBL" id="SJPW01000004">
    <property type="protein sequence ID" value="TWU54853.1"/>
    <property type="molecule type" value="Genomic_DNA"/>
</dbReference>
<evidence type="ECO:0000313" key="3">
    <source>
        <dbReference type="Proteomes" id="UP000318288"/>
    </source>
</evidence>
<keyword evidence="3" id="KW-1185">Reference proteome</keyword>
<dbReference type="PROSITE" id="PS50878">
    <property type="entry name" value="RT_POL"/>
    <property type="match status" value="1"/>
</dbReference>